<reference evidence="19" key="2">
    <citation type="submission" date="2025-08" db="UniProtKB">
        <authorList>
            <consortium name="Ensembl"/>
        </authorList>
    </citation>
    <scope>IDENTIFICATION</scope>
</reference>
<evidence type="ECO:0000256" key="2">
    <source>
        <dbReference type="ARBA" id="ARBA00008593"/>
    </source>
</evidence>
<evidence type="ECO:0000256" key="3">
    <source>
        <dbReference type="ARBA" id="ARBA00012388"/>
    </source>
</evidence>
<evidence type="ECO:0000256" key="1">
    <source>
        <dbReference type="ARBA" id="ARBA00001936"/>
    </source>
</evidence>
<evidence type="ECO:0000256" key="16">
    <source>
        <dbReference type="SAM" id="MobiDB-lite"/>
    </source>
</evidence>
<evidence type="ECO:0000259" key="17">
    <source>
        <dbReference type="Pfam" id="PF03828"/>
    </source>
</evidence>
<dbReference type="FunFam" id="3.30.460.10:FF:000006">
    <property type="entry name" value="non-canonical poly(A) RNA polymerase PAPD5"/>
    <property type="match status" value="1"/>
</dbReference>
<dbReference type="InterPro" id="IPR002058">
    <property type="entry name" value="PAP_assoc"/>
</dbReference>
<evidence type="ECO:0000256" key="7">
    <source>
        <dbReference type="ARBA" id="ARBA00048830"/>
    </source>
</evidence>
<dbReference type="GO" id="GO:0031499">
    <property type="term" value="C:TRAMP complex"/>
    <property type="evidence" value="ECO:0007669"/>
    <property type="project" value="TreeGrafter"/>
</dbReference>
<evidence type="ECO:0000256" key="12">
    <source>
        <dbReference type="ARBA" id="ARBA00076531"/>
    </source>
</evidence>
<dbReference type="GO" id="GO:0070568">
    <property type="term" value="F:guanylyltransferase activity"/>
    <property type="evidence" value="ECO:0007669"/>
    <property type="project" value="UniProtKB-ARBA"/>
</dbReference>
<evidence type="ECO:0000313" key="19">
    <source>
        <dbReference type="Ensembl" id="ENSMMDP00005013815.1"/>
    </source>
</evidence>
<dbReference type="GeneTree" id="ENSGT00940000157811"/>
<feature type="region of interest" description="Disordered" evidence="16">
    <location>
        <begin position="380"/>
        <end position="407"/>
    </location>
</feature>
<comment type="subunit">
    <text evidence="9">Component of a nuclear TRAMP-like complex, an ATP-dependent exosome regulatory complex consisting of a helicase (MTREX), an oligadenylate polymerase (TENT4B or TENT4A), and a substrate specific RNA-binding factor (ZCCHC7 or ZCCHC8). Several TRAMP-like complexes exist with specific compositions and are associated with nuclear, or nucleolar RNA exosomes.</text>
</comment>
<dbReference type="Ensembl" id="ENSMMDT00005014209.1">
    <property type="protein sequence ID" value="ENSMMDP00005013815.1"/>
    <property type="gene ID" value="ENSMMDG00005007146.1"/>
</dbReference>
<dbReference type="GO" id="GO:0031123">
    <property type="term" value="P:RNA 3'-end processing"/>
    <property type="evidence" value="ECO:0007669"/>
    <property type="project" value="TreeGrafter"/>
</dbReference>
<dbReference type="Gene3D" id="3.30.460.10">
    <property type="entry name" value="Beta Polymerase, domain 2"/>
    <property type="match status" value="1"/>
</dbReference>
<keyword evidence="4" id="KW-0808">Transferase</keyword>
<feature type="domain" description="PAP-associated" evidence="17">
    <location>
        <begin position="169"/>
        <end position="228"/>
    </location>
</feature>
<evidence type="ECO:0000313" key="20">
    <source>
        <dbReference type="Proteomes" id="UP000472263"/>
    </source>
</evidence>
<dbReference type="Proteomes" id="UP000472263">
    <property type="component" value="Chromosome 11"/>
</dbReference>
<comment type="cofactor">
    <cofactor evidence="1">
        <name>Mn(2+)</name>
        <dbReference type="ChEBI" id="CHEBI:29035"/>
    </cofactor>
</comment>
<dbReference type="InterPro" id="IPR043519">
    <property type="entry name" value="NT_sf"/>
</dbReference>
<dbReference type="PANTHER" id="PTHR23092">
    <property type="entry name" value="POLY(A) RNA POLYMERASE"/>
    <property type="match status" value="1"/>
</dbReference>
<reference evidence="19" key="1">
    <citation type="submission" date="2019-06" db="EMBL/GenBank/DDBJ databases">
        <authorList>
            <consortium name="Wellcome Sanger Institute Data Sharing"/>
        </authorList>
    </citation>
    <scope>NUCLEOTIDE SEQUENCE [LARGE SCALE GENOMIC DNA]</scope>
</reference>
<proteinExistence type="inferred from homology"/>
<evidence type="ECO:0000256" key="13">
    <source>
        <dbReference type="ARBA" id="ARBA00080076"/>
    </source>
</evidence>
<comment type="function">
    <text evidence="8">Terminal nucleotidyltransferase that catalyzes preferentially the transfer of ATP and GTP on RNA 3' poly(A) tail creating a heterogeneous 3' poly(A) tail leading to mRNAs stabilization by protecting mRNAs from active deadenylation. Also functions as a catalytic subunit of a TRAMP-like complex which has a poly(A) RNA polymerase activity and is involved in a post-transcriptional quality control mechanism. Polyadenylation with short oligo(A) tails is required for the degradative activity of the exosome on several of its nuclear RNA substrates. Has no terminal uridylyltransferase activity, and does not play a role in replication-dependent histone mRNA degradation via uridylation.</text>
</comment>
<dbReference type="SUPFAM" id="SSF81301">
    <property type="entry name" value="Nucleotidyltransferase"/>
    <property type="match status" value="1"/>
</dbReference>
<dbReference type="Pfam" id="PF22600">
    <property type="entry name" value="MTPAP-like_central"/>
    <property type="match status" value="1"/>
</dbReference>
<protein>
    <recommendedName>
        <fullName evidence="10">Terminal nucleotidyltransferase 4A</fullName>
        <ecNumber evidence="3">2.7.7.19</ecNumber>
    </recommendedName>
    <alternativeName>
        <fullName evidence="13">DNA polymerase sigma</fullName>
    </alternativeName>
    <alternativeName>
        <fullName evidence="12">Non-canonical poly(A) RNA polymerase PAPD7</fullName>
    </alternativeName>
    <alternativeName>
        <fullName evidence="11">PAP-associated domain-containing protein 7</fullName>
    </alternativeName>
    <alternativeName>
        <fullName evidence="15">TRAMP-like complex polyadenylate polymerase</fullName>
    </alternativeName>
    <alternativeName>
        <fullName evidence="14">Terminal guanylyltransferase</fullName>
    </alternativeName>
</protein>
<dbReference type="GO" id="GO:0043634">
    <property type="term" value="P:polyadenylation-dependent ncRNA catabolic process"/>
    <property type="evidence" value="ECO:0007669"/>
    <property type="project" value="TreeGrafter"/>
</dbReference>
<evidence type="ECO:0000256" key="4">
    <source>
        <dbReference type="ARBA" id="ARBA00022679"/>
    </source>
</evidence>
<dbReference type="GO" id="GO:0005730">
    <property type="term" value="C:nucleolus"/>
    <property type="evidence" value="ECO:0007669"/>
    <property type="project" value="TreeGrafter"/>
</dbReference>
<accession>A0A667X7B8</accession>
<keyword evidence="6" id="KW-0460">Magnesium</keyword>
<dbReference type="SUPFAM" id="SSF81631">
    <property type="entry name" value="PAP/OAS1 substrate-binding domain"/>
    <property type="match status" value="1"/>
</dbReference>
<feature type="region of interest" description="Disordered" evidence="16">
    <location>
        <begin position="317"/>
        <end position="359"/>
    </location>
</feature>
<comment type="catalytic activity">
    <reaction evidence="7">
        <text>RNA(n) + ATP = RNA(n)-3'-adenine ribonucleotide + diphosphate</text>
        <dbReference type="Rhea" id="RHEA:11332"/>
        <dbReference type="Rhea" id="RHEA-COMP:14527"/>
        <dbReference type="Rhea" id="RHEA-COMP:17347"/>
        <dbReference type="ChEBI" id="CHEBI:30616"/>
        <dbReference type="ChEBI" id="CHEBI:33019"/>
        <dbReference type="ChEBI" id="CHEBI:140395"/>
        <dbReference type="ChEBI" id="CHEBI:173115"/>
        <dbReference type="EC" id="2.7.7.19"/>
    </reaction>
</comment>
<evidence type="ECO:0000256" key="10">
    <source>
        <dbReference type="ARBA" id="ARBA00067213"/>
    </source>
</evidence>
<comment type="similarity">
    <text evidence="2">Belongs to the DNA polymerase type-B-like family.</text>
</comment>
<evidence type="ECO:0000256" key="9">
    <source>
        <dbReference type="ARBA" id="ARBA00063831"/>
    </source>
</evidence>
<dbReference type="EC" id="2.7.7.19" evidence="3"/>
<organism evidence="19 20">
    <name type="scientific">Myripristis murdjan</name>
    <name type="common">pinecone soldierfish</name>
    <dbReference type="NCBI Taxonomy" id="586833"/>
    <lineage>
        <taxon>Eukaryota</taxon>
        <taxon>Metazoa</taxon>
        <taxon>Chordata</taxon>
        <taxon>Craniata</taxon>
        <taxon>Vertebrata</taxon>
        <taxon>Euteleostomi</taxon>
        <taxon>Actinopterygii</taxon>
        <taxon>Neopterygii</taxon>
        <taxon>Teleostei</taxon>
        <taxon>Neoteleostei</taxon>
        <taxon>Acanthomorphata</taxon>
        <taxon>Holocentriformes</taxon>
        <taxon>Holocentridae</taxon>
        <taxon>Myripristis</taxon>
    </lineage>
</organism>
<feature type="compositionally biased region" description="Basic residues" evidence="16">
    <location>
        <begin position="380"/>
        <end position="398"/>
    </location>
</feature>
<dbReference type="PANTHER" id="PTHR23092:SF24">
    <property type="entry name" value="TERMINAL NUCLEOTIDYLTRANSFERASE 4A"/>
    <property type="match status" value="1"/>
</dbReference>
<evidence type="ECO:0000256" key="14">
    <source>
        <dbReference type="ARBA" id="ARBA00082009"/>
    </source>
</evidence>
<dbReference type="GO" id="GO:0060212">
    <property type="term" value="P:negative regulation of nuclear-transcribed mRNA poly(A) tail shortening"/>
    <property type="evidence" value="ECO:0007669"/>
    <property type="project" value="UniProtKB-ARBA"/>
</dbReference>
<feature type="compositionally biased region" description="Low complexity" evidence="16">
    <location>
        <begin position="329"/>
        <end position="351"/>
    </location>
</feature>
<dbReference type="GO" id="GO:1990817">
    <property type="term" value="F:poly(A) RNA polymerase activity"/>
    <property type="evidence" value="ECO:0007669"/>
    <property type="project" value="UniProtKB-EC"/>
</dbReference>
<keyword evidence="5" id="KW-0479">Metal-binding</keyword>
<dbReference type="InterPro" id="IPR045862">
    <property type="entry name" value="Trf4-like"/>
</dbReference>
<sequence length="407" mass="46253">MSPRPEEAAMRKEVVNRIEMVIKELWPTADVRHTHSHTSVCLKTSQWERPPLQELEQALRKHNVAEPFSVKVLDKATVPIIKLTDQETEVKVDISFNVETGVKAASFIKDYVKKYPVLPYLIFVLKQFLLQRDLNEVFTGGISSYSLILMVISFLQLHPRIDARNPNENLGVLLIEFFELYGRHFNYLKTGIRIKNGGAYMAKEEIMKAMTNGYRPSMLCIEDPLLPGNDVGRSSYGAMHVKHVFDYAYTVLGHAVSPLARSYPNKDSESTLGRIIRLTQEVIDYREWIIKKWGGKHLAQTENIGEIPQNLTYDIEQQRDSVSPHSADSPMSISSPQQHSSASSVSSLSGSDNNGAKFNVKGFHNPALVNNQVLANRGHTHTHAHTQYHRNTWRRRKRDSLPVSLSR</sequence>
<keyword evidence="20" id="KW-1185">Reference proteome</keyword>
<feature type="domain" description="Poly(A) RNA polymerase mitochondrial-like central palm" evidence="18">
    <location>
        <begin position="49"/>
        <end position="112"/>
    </location>
</feature>
<evidence type="ECO:0000256" key="6">
    <source>
        <dbReference type="ARBA" id="ARBA00022842"/>
    </source>
</evidence>
<dbReference type="AlphaFoldDB" id="A0A667X7B8"/>
<dbReference type="CDD" id="cd05402">
    <property type="entry name" value="NT_PAP_TUTase"/>
    <property type="match status" value="1"/>
</dbReference>
<dbReference type="GO" id="GO:0046872">
    <property type="term" value="F:metal ion binding"/>
    <property type="evidence" value="ECO:0007669"/>
    <property type="project" value="UniProtKB-KW"/>
</dbReference>
<dbReference type="InterPro" id="IPR054708">
    <property type="entry name" value="MTPAP-like_central"/>
</dbReference>
<name>A0A667X7B8_9TELE</name>
<evidence type="ECO:0000256" key="11">
    <source>
        <dbReference type="ARBA" id="ARBA00076412"/>
    </source>
</evidence>
<evidence type="ECO:0000256" key="8">
    <source>
        <dbReference type="ARBA" id="ARBA00054414"/>
    </source>
</evidence>
<dbReference type="Gene3D" id="1.10.1410.10">
    <property type="match status" value="1"/>
</dbReference>
<dbReference type="FunFam" id="1.10.1410.10:FF:000003">
    <property type="entry name" value="non-canonical poly(A) RNA polymerase PAPD7"/>
    <property type="match status" value="1"/>
</dbReference>
<evidence type="ECO:0000256" key="15">
    <source>
        <dbReference type="ARBA" id="ARBA00083848"/>
    </source>
</evidence>
<dbReference type="GO" id="GO:1905870">
    <property type="term" value="P:positive regulation of 3'-UTR-mediated mRNA stabilization"/>
    <property type="evidence" value="ECO:0007669"/>
    <property type="project" value="UniProtKB-ARBA"/>
</dbReference>
<evidence type="ECO:0000259" key="18">
    <source>
        <dbReference type="Pfam" id="PF22600"/>
    </source>
</evidence>
<reference evidence="19" key="3">
    <citation type="submission" date="2025-09" db="UniProtKB">
        <authorList>
            <consortium name="Ensembl"/>
        </authorList>
    </citation>
    <scope>IDENTIFICATION</scope>
</reference>
<dbReference type="Pfam" id="PF03828">
    <property type="entry name" value="PAP_assoc"/>
    <property type="match status" value="1"/>
</dbReference>
<evidence type="ECO:0000256" key="5">
    <source>
        <dbReference type="ARBA" id="ARBA00022723"/>
    </source>
</evidence>
<dbReference type="GO" id="GO:0003729">
    <property type="term" value="F:mRNA binding"/>
    <property type="evidence" value="ECO:0007669"/>
    <property type="project" value="TreeGrafter"/>
</dbReference>
<gene>
    <name evidence="19" type="primary">TENT4A</name>
    <name evidence="19" type="synonym">tent4a</name>
</gene>